<evidence type="ECO:0000313" key="2">
    <source>
        <dbReference type="EMBL" id="CAJ1967558.1"/>
    </source>
</evidence>
<feature type="transmembrane region" description="Helical" evidence="1">
    <location>
        <begin position="84"/>
        <end position="105"/>
    </location>
</feature>
<dbReference type="EMBL" id="CAKOGP040002336">
    <property type="protein sequence ID" value="CAJ1967558.1"/>
    <property type="molecule type" value="Genomic_DNA"/>
</dbReference>
<dbReference type="Proteomes" id="UP001295423">
    <property type="component" value="Unassembled WGS sequence"/>
</dbReference>
<keyword evidence="1" id="KW-0472">Membrane</keyword>
<name>A0AAD2PXR7_9STRA</name>
<protein>
    <submittedName>
        <fullName evidence="2">Uncharacterized protein</fullName>
    </submittedName>
</protein>
<comment type="caution">
    <text evidence="2">The sequence shown here is derived from an EMBL/GenBank/DDBJ whole genome shotgun (WGS) entry which is preliminary data.</text>
</comment>
<feature type="transmembrane region" description="Helical" evidence="1">
    <location>
        <begin position="176"/>
        <end position="194"/>
    </location>
</feature>
<feature type="transmembrane region" description="Helical" evidence="1">
    <location>
        <begin position="206"/>
        <end position="225"/>
    </location>
</feature>
<evidence type="ECO:0000256" key="1">
    <source>
        <dbReference type="SAM" id="Phobius"/>
    </source>
</evidence>
<reference evidence="2" key="1">
    <citation type="submission" date="2023-08" db="EMBL/GenBank/DDBJ databases">
        <authorList>
            <person name="Audoor S."/>
            <person name="Bilcke G."/>
        </authorList>
    </citation>
    <scope>NUCLEOTIDE SEQUENCE</scope>
</reference>
<proteinExistence type="predicted"/>
<feature type="transmembrane region" description="Helical" evidence="1">
    <location>
        <begin position="125"/>
        <end position="150"/>
    </location>
</feature>
<organism evidence="2 3">
    <name type="scientific">Cylindrotheca closterium</name>
    <dbReference type="NCBI Taxonomy" id="2856"/>
    <lineage>
        <taxon>Eukaryota</taxon>
        <taxon>Sar</taxon>
        <taxon>Stramenopiles</taxon>
        <taxon>Ochrophyta</taxon>
        <taxon>Bacillariophyta</taxon>
        <taxon>Bacillariophyceae</taxon>
        <taxon>Bacillariophycidae</taxon>
        <taxon>Bacillariales</taxon>
        <taxon>Bacillariaceae</taxon>
        <taxon>Cylindrotheca</taxon>
    </lineage>
</organism>
<sequence>MLTFHQQAFPFLRQSNIPFNNLSHLQSAVVSTTTSTSLHALPKNPLSRWASDSALELLSAASSIRGGAAATKVALDMAKETQHLAVLSSYGVLSVLILNSALRLYTSTKFKRNPSDKNDWVLPNLFAFCAGTCVITGAFTGIMFQLLGIYHKSALSMGNHVAYLAFKESTEGYLQLGFRTFLTCLGSFVATFLINFRNMTDEDERFGNGLFSMMAVFTLLGGIVLRKVLHLATVHIFAPLISV</sequence>
<keyword evidence="1" id="KW-1133">Transmembrane helix</keyword>
<evidence type="ECO:0000313" key="3">
    <source>
        <dbReference type="Proteomes" id="UP001295423"/>
    </source>
</evidence>
<accession>A0AAD2PXR7</accession>
<dbReference type="AlphaFoldDB" id="A0AAD2PXR7"/>
<keyword evidence="3" id="KW-1185">Reference proteome</keyword>
<gene>
    <name evidence="2" type="ORF">CYCCA115_LOCUS22827</name>
</gene>
<keyword evidence="1" id="KW-0812">Transmembrane</keyword>